<evidence type="ECO:0000313" key="9">
    <source>
        <dbReference type="Proteomes" id="UP000321189"/>
    </source>
</evidence>
<evidence type="ECO:0000256" key="6">
    <source>
        <dbReference type="ARBA" id="ARBA00023136"/>
    </source>
</evidence>
<feature type="transmembrane region" description="Helical" evidence="7">
    <location>
        <begin position="7"/>
        <end position="30"/>
    </location>
</feature>
<keyword evidence="6 7" id="KW-0472">Membrane</keyword>
<dbReference type="RefSeq" id="WP_138577071.1">
    <property type="nucleotide sequence ID" value="NZ_BJUT01000045.1"/>
</dbReference>
<comment type="subcellular location">
    <subcellularLocation>
        <location evidence="1">Cell membrane</location>
        <topology evidence="1">Multi-pass membrane protein</topology>
    </subcellularLocation>
</comment>
<feature type="transmembrane region" description="Helical" evidence="7">
    <location>
        <begin position="379"/>
        <end position="398"/>
    </location>
</feature>
<evidence type="ECO:0008006" key="10">
    <source>
        <dbReference type="Google" id="ProtNLM"/>
    </source>
</evidence>
<comment type="caution">
    <text evidence="8">The sequence shown here is derived from an EMBL/GenBank/DDBJ whole genome shotgun (WGS) entry which is preliminary data.</text>
</comment>
<feature type="transmembrane region" description="Helical" evidence="7">
    <location>
        <begin position="290"/>
        <end position="313"/>
    </location>
</feature>
<protein>
    <recommendedName>
        <fullName evidence="10">Polysaccharide biosynthesis protein</fullName>
    </recommendedName>
</protein>
<name>A0ABQ0UH96_PSEAF</name>
<feature type="transmembrane region" description="Helical" evidence="7">
    <location>
        <begin position="355"/>
        <end position="373"/>
    </location>
</feature>
<feature type="transmembrane region" description="Helical" evidence="7">
    <location>
        <begin position="107"/>
        <end position="125"/>
    </location>
</feature>
<dbReference type="PANTHER" id="PTHR30250">
    <property type="entry name" value="PST FAMILY PREDICTED COLANIC ACID TRANSPORTER"/>
    <property type="match status" value="1"/>
</dbReference>
<dbReference type="PANTHER" id="PTHR30250:SF10">
    <property type="entry name" value="LIPOPOLYSACCHARIDE BIOSYNTHESIS PROTEIN WZXC"/>
    <property type="match status" value="1"/>
</dbReference>
<keyword evidence="9" id="KW-1185">Reference proteome</keyword>
<evidence type="ECO:0000256" key="1">
    <source>
        <dbReference type="ARBA" id="ARBA00004651"/>
    </source>
</evidence>
<organism evidence="8 9">
    <name type="scientific">Pseudoalteromonas atlantica</name>
    <name type="common">Alteromonas atlantica</name>
    <dbReference type="NCBI Taxonomy" id="288"/>
    <lineage>
        <taxon>Bacteria</taxon>
        <taxon>Pseudomonadati</taxon>
        <taxon>Pseudomonadota</taxon>
        <taxon>Gammaproteobacteria</taxon>
        <taxon>Alteromonadales</taxon>
        <taxon>Pseudoalteromonadaceae</taxon>
        <taxon>Pseudoalteromonas</taxon>
    </lineage>
</organism>
<dbReference type="Pfam" id="PF13440">
    <property type="entry name" value="Polysacc_synt_3"/>
    <property type="match status" value="1"/>
</dbReference>
<keyword evidence="5 7" id="KW-1133">Transmembrane helix</keyword>
<dbReference type="EMBL" id="BJUT01000045">
    <property type="protein sequence ID" value="GEK77817.1"/>
    <property type="molecule type" value="Genomic_DNA"/>
</dbReference>
<evidence type="ECO:0000256" key="5">
    <source>
        <dbReference type="ARBA" id="ARBA00022989"/>
    </source>
</evidence>
<feature type="transmembrane region" description="Helical" evidence="7">
    <location>
        <begin position="169"/>
        <end position="188"/>
    </location>
</feature>
<dbReference type="Proteomes" id="UP000321189">
    <property type="component" value="Unassembled WGS sequence"/>
</dbReference>
<sequence>MSNKKQGAWLFLSSGVAGGVQFLIFSMLAYYTSPEAIGVLAIVNVFLAIAFLVQDMGLSNYFIYKQHLTRAESSTLYFTNCVLGGLASIIILLLASPVESFYKSSDIAKSMYIMAFNFILLAISAQYQANFIKSEKNVVLAKIDIFVKFGMLISTFTLIKLGVPSIFPYLYSYLIMNFARYIIFIINAEKTWHPTFTLDLKIIKPALEFGSYQMGSQIVSQVRTQLDQLIIGKVMGVEILGLYSFAKELIMQPIKFIRILIARMLYPKLAKLQSNEEKFYSVLNRSTRTLLILNSTLYLLYVAGLLTLVSLFFSEYSKSLPVLCILFILGLVAPFGSLFGVIAQAKGNTKIEFKWSMISAFISVTSLFFIAQFNNINQFALGVAVLQIALTIGSFFYFRSYDKNISKRNFFIMLTANVGLYGLLNLIFISW</sequence>
<evidence type="ECO:0000313" key="8">
    <source>
        <dbReference type="EMBL" id="GEK77817.1"/>
    </source>
</evidence>
<evidence type="ECO:0000256" key="7">
    <source>
        <dbReference type="SAM" id="Phobius"/>
    </source>
</evidence>
<keyword evidence="3" id="KW-1003">Cell membrane</keyword>
<feature type="transmembrane region" description="Helical" evidence="7">
    <location>
        <begin position="145"/>
        <end position="163"/>
    </location>
</feature>
<reference evidence="8 9" key="1">
    <citation type="submission" date="2019-07" db="EMBL/GenBank/DDBJ databases">
        <title>Whole genome shotgun sequence of Pseudoalteromonas atlantica NBRC 103033.</title>
        <authorList>
            <person name="Hosoyama A."/>
            <person name="Uohara A."/>
            <person name="Ohji S."/>
            <person name="Ichikawa N."/>
        </authorList>
    </citation>
    <scope>NUCLEOTIDE SEQUENCE [LARGE SCALE GENOMIC DNA]</scope>
    <source>
        <strain evidence="8 9">NBRC 103033</strain>
    </source>
</reference>
<accession>A0ABQ0UH96</accession>
<dbReference type="InterPro" id="IPR050833">
    <property type="entry name" value="Poly_Biosynth_Transport"/>
</dbReference>
<feature type="transmembrane region" description="Helical" evidence="7">
    <location>
        <begin position="74"/>
        <end position="95"/>
    </location>
</feature>
<keyword evidence="4 7" id="KW-0812">Transmembrane</keyword>
<gene>
    <name evidence="8" type="ORF">PAT01_31210</name>
</gene>
<evidence type="ECO:0000256" key="3">
    <source>
        <dbReference type="ARBA" id="ARBA00022475"/>
    </source>
</evidence>
<feature type="transmembrane region" description="Helical" evidence="7">
    <location>
        <begin position="319"/>
        <end position="343"/>
    </location>
</feature>
<feature type="transmembrane region" description="Helical" evidence="7">
    <location>
        <begin position="410"/>
        <end position="429"/>
    </location>
</feature>
<evidence type="ECO:0000256" key="4">
    <source>
        <dbReference type="ARBA" id="ARBA00022692"/>
    </source>
</evidence>
<feature type="transmembrane region" description="Helical" evidence="7">
    <location>
        <begin position="36"/>
        <end position="53"/>
    </location>
</feature>
<comment type="similarity">
    <text evidence="2">Belongs to the polysaccharide synthase family.</text>
</comment>
<proteinExistence type="inferred from homology"/>
<evidence type="ECO:0000256" key="2">
    <source>
        <dbReference type="ARBA" id="ARBA00007430"/>
    </source>
</evidence>